<reference evidence="3 4" key="1">
    <citation type="submission" date="2019-03" db="EMBL/GenBank/DDBJ databases">
        <authorList>
            <person name="Gaulin E."/>
            <person name="Dumas B."/>
        </authorList>
    </citation>
    <scope>NUCLEOTIDE SEQUENCE [LARGE SCALE GENOMIC DNA]</scope>
    <source>
        <strain evidence="3">CBS 568.67</strain>
    </source>
</reference>
<dbReference type="Proteomes" id="UP000332933">
    <property type="component" value="Unassembled WGS sequence"/>
</dbReference>
<organism evidence="3 4">
    <name type="scientific">Aphanomyces stellatus</name>
    <dbReference type="NCBI Taxonomy" id="120398"/>
    <lineage>
        <taxon>Eukaryota</taxon>
        <taxon>Sar</taxon>
        <taxon>Stramenopiles</taxon>
        <taxon>Oomycota</taxon>
        <taxon>Saprolegniomycetes</taxon>
        <taxon>Saprolegniales</taxon>
        <taxon>Verrucalvaceae</taxon>
        <taxon>Aphanomyces</taxon>
    </lineage>
</organism>
<dbReference type="AlphaFoldDB" id="A0A485LP29"/>
<feature type="compositionally biased region" description="Low complexity" evidence="1">
    <location>
        <begin position="146"/>
        <end position="160"/>
    </location>
</feature>
<dbReference type="EMBL" id="VJMH01007290">
    <property type="protein sequence ID" value="KAF0684407.1"/>
    <property type="molecule type" value="Genomic_DNA"/>
</dbReference>
<proteinExistence type="predicted"/>
<protein>
    <submittedName>
        <fullName evidence="3">Aste57867_23642 protein</fullName>
    </submittedName>
</protein>
<gene>
    <name evidence="3" type="primary">Aste57867_23642</name>
    <name evidence="2" type="ORF">As57867_023570</name>
    <name evidence="3" type="ORF">ASTE57867_23642</name>
</gene>
<dbReference type="SUPFAM" id="SSF109993">
    <property type="entry name" value="VPS9 domain"/>
    <property type="match status" value="1"/>
</dbReference>
<dbReference type="EMBL" id="CAADRA010007316">
    <property type="protein sequence ID" value="VFU00287.1"/>
    <property type="molecule type" value="Genomic_DNA"/>
</dbReference>
<reference evidence="2" key="2">
    <citation type="submission" date="2019-06" db="EMBL/GenBank/DDBJ databases">
        <title>Genomics analysis of Aphanomyces spp. identifies a new class of oomycete effector associated with host adaptation.</title>
        <authorList>
            <person name="Gaulin E."/>
        </authorList>
    </citation>
    <scope>NUCLEOTIDE SEQUENCE</scope>
    <source>
        <strain evidence="2">CBS 578.67</strain>
    </source>
</reference>
<feature type="region of interest" description="Disordered" evidence="1">
    <location>
        <begin position="141"/>
        <end position="162"/>
    </location>
</feature>
<accession>A0A485LP29</accession>
<dbReference type="Gene3D" id="1.20.1050.80">
    <property type="entry name" value="VPS9 domain"/>
    <property type="match status" value="1"/>
</dbReference>
<dbReference type="OrthoDB" id="300289at2759"/>
<sequence length="426" mass="45773">MLWTTSLPPTAALKSPPPSVASSIALSPAAVEIADRLALERKALKKLAAQIDWDAKTSSAAFWSPLKQRPAHALARIKARVDAALHERTIVVLANVAIPATWRDTLRRDVRYRTLAYQAKWLVTILAAAKAHASTASAFRRRSADDSGASPPRPPSAWASFHDDMVKSSSSGRHNHTTDPTLRWHALLARPSIDALPTSDSLPSPLYLAFELFLLDTQFDKTELGHRLRNVCCAAYIKSLPPPSMATLVRQLTDHLGSEHGPIPPSHATTLRCLVRQMLHVRLAAAYLPPSTAADMAAAAARFDRRKPEMHVQARQDLAEAGHHQEVALVRSKAALEAMPTFVPDAVLRGYMAAVHALHAEAGEALGVAPTSLSADVILPLLVAVLSQATLPHLHLQAMALEAAATADGGEAAYYVALLQAAMTAV</sequence>
<keyword evidence="4" id="KW-1185">Reference proteome</keyword>
<evidence type="ECO:0000256" key="1">
    <source>
        <dbReference type="SAM" id="MobiDB-lite"/>
    </source>
</evidence>
<evidence type="ECO:0000313" key="4">
    <source>
        <dbReference type="Proteomes" id="UP000332933"/>
    </source>
</evidence>
<dbReference type="InterPro" id="IPR037191">
    <property type="entry name" value="VPS9_dom_sf"/>
</dbReference>
<evidence type="ECO:0000313" key="3">
    <source>
        <dbReference type="EMBL" id="VFU00287.1"/>
    </source>
</evidence>
<evidence type="ECO:0000313" key="2">
    <source>
        <dbReference type="EMBL" id="KAF0684407.1"/>
    </source>
</evidence>
<name>A0A485LP29_9STRA</name>